<evidence type="ECO:0000259" key="9">
    <source>
        <dbReference type="Pfam" id="PF16491"/>
    </source>
</evidence>
<evidence type="ECO:0000256" key="7">
    <source>
        <dbReference type="SAM" id="Phobius"/>
    </source>
</evidence>
<keyword evidence="7" id="KW-0812">Transmembrane</keyword>
<evidence type="ECO:0000256" key="3">
    <source>
        <dbReference type="ARBA" id="ARBA00022801"/>
    </source>
</evidence>
<reference evidence="10 11" key="1">
    <citation type="submission" date="2015-02" db="EMBL/GenBank/DDBJ databases">
        <title>Single-cell genomics of uncultivated deep-branching MTB reveals a conserved set of magnetosome genes.</title>
        <authorList>
            <person name="Kolinko S."/>
            <person name="Richter M."/>
            <person name="Glockner F.O."/>
            <person name="Brachmann A."/>
            <person name="Schuler D."/>
        </authorList>
    </citation>
    <scope>NUCLEOTIDE SEQUENCE [LARGE SCALE GENOMIC DNA]</scope>
    <source>
        <strain evidence="10">SKK-01</strain>
    </source>
</reference>
<feature type="transmembrane region" description="Helical" evidence="7">
    <location>
        <begin position="177"/>
        <end position="196"/>
    </location>
</feature>
<dbReference type="Pfam" id="PF16491">
    <property type="entry name" value="Peptidase_M48_N"/>
    <property type="match status" value="1"/>
</dbReference>
<dbReference type="InterPro" id="IPR001915">
    <property type="entry name" value="Peptidase_M48"/>
</dbReference>
<name>A0A0F0CMS1_9BACT</name>
<dbReference type="EMBL" id="JYNY01000309">
    <property type="protein sequence ID" value="KJJ84653.1"/>
    <property type="molecule type" value="Genomic_DNA"/>
</dbReference>
<comment type="cofactor">
    <cofactor evidence="6">
        <name>Zn(2+)</name>
        <dbReference type="ChEBI" id="CHEBI:29105"/>
    </cofactor>
    <text evidence="6">Binds 1 zinc ion per subunit.</text>
</comment>
<evidence type="ECO:0000256" key="6">
    <source>
        <dbReference type="RuleBase" id="RU003983"/>
    </source>
</evidence>
<feature type="transmembrane region" description="Helical" evidence="7">
    <location>
        <begin position="208"/>
        <end position="228"/>
    </location>
</feature>
<feature type="transmembrane region" description="Helical" evidence="7">
    <location>
        <begin position="38"/>
        <end position="56"/>
    </location>
</feature>
<dbReference type="AlphaFoldDB" id="A0A0F0CMS1"/>
<organism evidence="10 11">
    <name type="scientific">Candidatus Omnitrophus magneticus</name>
    <dbReference type="NCBI Taxonomy" id="1609969"/>
    <lineage>
        <taxon>Bacteria</taxon>
        <taxon>Pseudomonadati</taxon>
        <taxon>Candidatus Omnitrophota</taxon>
        <taxon>Candidatus Omnitrophus</taxon>
    </lineage>
</organism>
<keyword evidence="2" id="KW-0479">Metal-binding</keyword>
<keyword evidence="3 6" id="KW-0378">Hydrolase</keyword>
<evidence type="ECO:0000256" key="2">
    <source>
        <dbReference type="ARBA" id="ARBA00022723"/>
    </source>
</evidence>
<keyword evidence="7" id="KW-0472">Membrane</keyword>
<accession>A0A0F0CMS1</accession>
<keyword evidence="7" id="KW-1133">Transmembrane helix</keyword>
<proteinExistence type="inferred from homology"/>
<dbReference type="Gene3D" id="3.30.2010.10">
    <property type="entry name" value="Metalloproteases ('zincins'), catalytic domain"/>
    <property type="match status" value="1"/>
</dbReference>
<comment type="similarity">
    <text evidence="6">Belongs to the peptidase M48 family.</text>
</comment>
<evidence type="ECO:0000313" key="10">
    <source>
        <dbReference type="EMBL" id="KJJ84653.1"/>
    </source>
</evidence>
<evidence type="ECO:0000259" key="8">
    <source>
        <dbReference type="Pfam" id="PF01435"/>
    </source>
</evidence>
<feature type="domain" description="Peptidase M48" evidence="8">
    <location>
        <begin position="94"/>
        <end position="295"/>
    </location>
</feature>
<evidence type="ECO:0000313" key="11">
    <source>
        <dbReference type="Proteomes" id="UP000033428"/>
    </source>
</evidence>
<dbReference type="Proteomes" id="UP000033428">
    <property type="component" value="Unassembled WGS sequence"/>
</dbReference>
<feature type="transmembrane region" description="Helical" evidence="7">
    <location>
        <begin position="62"/>
        <end position="90"/>
    </location>
</feature>
<dbReference type="GO" id="GO:0004222">
    <property type="term" value="F:metalloendopeptidase activity"/>
    <property type="evidence" value="ECO:0007669"/>
    <property type="project" value="InterPro"/>
</dbReference>
<keyword evidence="1 6" id="KW-0645">Protease</keyword>
<evidence type="ECO:0000256" key="5">
    <source>
        <dbReference type="ARBA" id="ARBA00023049"/>
    </source>
</evidence>
<feature type="domain" description="CAAX prenyl protease 1 N-terminal" evidence="9">
    <location>
        <begin position="3"/>
        <end position="91"/>
    </location>
</feature>
<keyword evidence="5 6" id="KW-0482">Metalloprotease</keyword>
<sequence>MYFISFPIRFGSSFLVEKKFGLSNQTLKAWIYDEIKSIILTFIICLSAGEIFYLILRNFKLWWLIISIIWIIFSIVFAKIFPVVIVPLFFKYLPLDNPELKSKIFALGKKSGIKLLDVSKINLSSKTKKTNAALVGLGGTRRIILADTLTDKFTTDEVLSVVAHEFAHHKYAHMSKLLIFISAATICSFFCVSLVIEKISVLIGAVNIYDLYLFPMLLLFITCFNLLIQPIFNAFSRILERSADEFALMVTDDPASFISMMEKLALSNLSEKSPSLLKKILFYDHPPIAERIMLAQKYSVH</sequence>
<dbReference type="GO" id="GO:0006508">
    <property type="term" value="P:proteolysis"/>
    <property type="evidence" value="ECO:0007669"/>
    <property type="project" value="UniProtKB-KW"/>
</dbReference>
<evidence type="ECO:0000256" key="1">
    <source>
        <dbReference type="ARBA" id="ARBA00022670"/>
    </source>
</evidence>
<dbReference type="PANTHER" id="PTHR10120">
    <property type="entry name" value="CAAX PRENYL PROTEASE 1"/>
    <property type="match status" value="1"/>
</dbReference>
<keyword evidence="11" id="KW-1185">Reference proteome</keyword>
<gene>
    <name evidence="10" type="ORF">OMAG_001486</name>
</gene>
<dbReference type="GO" id="GO:0046872">
    <property type="term" value="F:metal ion binding"/>
    <property type="evidence" value="ECO:0007669"/>
    <property type="project" value="UniProtKB-KW"/>
</dbReference>
<comment type="caution">
    <text evidence="10">The sequence shown here is derived from an EMBL/GenBank/DDBJ whole genome shotgun (WGS) entry which is preliminary data.</text>
</comment>
<protein>
    <submittedName>
        <fullName evidence="10">Endopeptidase</fullName>
    </submittedName>
</protein>
<dbReference type="Pfam" id="PF01435">
    <property type="entry name" value="Peptidase_M48"/>
    <property type="match status" value="1"/>
</dbReference>
<keyword evidence="4 6" id="KW-0862">Zinc</keyword>
<dbReference type="InterPro" id="IPR032456">
    <property type="entry name" value="Peptidase_M48_N"/>
</dbReference>
<evidence type="ECO:0000256" key="4">
    <source>
        <dbReference type="ARBA" id="ARBA00022833"/>
    </source>
</evidence>